<dbReference type="STRING" id="112903.SAMN04490178_14120"/>
<evidence type="ECO:0000313" key="1">
    <source>
        <dbReference type="EMBL" id="SEP46858.1"/>
    </source>
</evidence>
<name>A0A1H8Y5Q7_9FIRM</name>
<dbReference type="EMBL" id="FODY01000041">
    <property type="protein sequence ID" value="SEP46858.1"/>
    <property type="molecule type" value="Genomic_DNA"/>
</dbReference>
<evidence type="ECO:0000313" key="2">
    <source>
        <dbReference type="Proteomes" id="UP000198847"/>
    </source>
</evidence>
<accession>A0A1H8Y5Q7</accession>
<dbReference type="OrthoDB" id="2648183at2"/>
<protein>
    <submittedName>
        <fullName evidence="1">Uncharacterized protein</fullName>
    </submittedName>
</protein>
<keyword evidence="2" id="KW-1185">Reference proteome</keyword>
<dbReference type="AlphaFoldDB" id="A0A1H8Y5Q7"/>
<gene>
    <name evidence="1" type="ORF">SAMN04490178_14120</name>
</gene>
<sequence length="248" mass="29764">MDTGISNIIDMVLKYSPIPIGLWGYYAFHKQHSFNKKLQKQKAELDKDIKYYDQRLTLLTEQVKFNHIRRNEDFKLWTIKRHEAYMDMHKYLTRLFYMFGELQLFLWGPVEILTMTSTNDVVNTLEKLDCNQNGINKIVTTWNTDKEQAKEMIELLMQKDLKKKMMEIASIINDKTVLWSLYLPINMRNILLNFYLQVEESFRENDKQLWRTTKNEVLERRIKQLLEECKEIMNKMVTDLSGELSNNS</sequence>
<dbReference type="Proteomes" id="UP000198847">
    <property type="component" value="Unassembled WGS sequence"/>
</dbReference>
<reference evidence="1 2" key="1">
    <citation type="submission" date="2016-10" db="EMBL/GenBank/DDBJ databases">
        <authorList>
            <person name="de Groot N.N."/>
        </authorList>
    </citation>
    <scope>NUCLEOTIDE SEQUENCE [LARGE SCALE GENOMIC DNA]</scope>
    <source>
        <strain evidence="1 2">DSM 13305</strain>
    </source>
</reference>
<dbReference type="RefSeq" id="WP_091752165.1">
    <property type="nucleotide sequence ID" value="NZ_FODY01000041.1"/>
</dbReference>
<proteinExistence type="predicted"/>
<organism evidence="1 2">
    <name type="scientific">Propionispora vibrioides</name>
    <dbReference type="NCBI Taxonomy" id="112903"/>
    <lineage>
        <taxon>Bacteria</taxon>
        <taxon>Bacillati</taxon>
        <taxon>Bacillota</taxon>
        <taxon>Negativicutes</taxon>
        <taxon>Selenomonadales</taxon>
        <taxon>Sporomusaceae</taxon>
        <taxon>Propionispora</taxon>
    </lineage>
</organism>